<proteinExistence type="predicted"/>
<reference evidence="1 2" key="1">
    <citation type="submission" date="2024-03" db="EMBL/GenBank/DDBJ databases">
        <title>Mouse gut bacterial collection (mGBC) of GemPharmatech.</title>
        <authorList>
            <person name="He Y."/>
            <person name="Dong L."/>
            <person name="Wu D."/>
            <person name="Gao X."/>
            <person name="Lin Z."/>
        </authorList>
    </citation>
    <scope>NUCLEOTIDE SEQUENCE [LARGE SCALE GENOMIC DNA]</scope>
    <source>
        <strain evidence="1 2">54-13</strain>
    </source>
</reference>
<keyword evidence="2" id="KW-1185">Reference proteome</keyword>
<dbReference type="Proteomes" id="UP001565200">
    <property type="component" value="Unassembled WGS sequence"/>
</dbReference>
<comment type="caution">
    <text evidence="1">The sequence shown here is derived from an EMBL/GenBank/DDBJ whole genome shotgun (WGS) entry which is preliminary data.</text>
</comment>
<sequence length="142" mass="16063">MTTSNTNKTLSTIAAHRIEDLFDDFCIYVAKRYGASYNDAILDWNCVGATFRYFGRNIHIQLKVWEHSNGHNTLPDDIIVLSDFVTGSGNSHDKNEFLALCHFIFEHGSRHGFKHLAVETPIVTFTKEVAVPNTLIPCMKFA</sequence>
<organism evidence="1 2">
    <name type="scientific">Heminiphilus faecis</name>
    <dbReference type="NCBI Taxonomy" id="2601703"/>
    <lineage>
        <taxon>Bacteria</taxon>
        <taxon>Pseudomonadati</taxon>
        <taxon>Bacteroidota</taxon>
        <taxon>Bacteroidia</taxon>
        <taxon>Bacteroidales</taxon>
        <taxon>Muribaculaceae</taxon>
        <taxon>Heminiphilus</taxon>
    </lineage>
</organism>
<protein>
    <submittedName>
        <fullName evidence="1">Uncharacterized protein</fullName>
    </submittedName>
</protein>
<name>A0ABV4CU47_9BACT</name>
<gene>
    <name evidence="1" type="ORF">AAK873_04630</name>
</gene>
<dbReference type="EMBL" id="JBCLPP010000009">
    <property type="protein sequence ID" value="MEY8244907.1"/>
    <property type="molecule type" value="Genomic_DNA"/>
</dbReference>
<dbReference type="RefSeq" id="WP_369863268.1">
    <property type="nucleotide sequence ID" value="NZ_JBCLPP010000009.1"/>
</dbReference>
<evidence type="ECO:0000313" key="2">
    <source>
        <dbReference type="Proteomes" id="UP001565200"/>
    </source>
</evidence>
<accession>A0ABV4CU47</accession>
<evidence type="ECO:0000313" key="1">
    <source>
        <dbReference type="EMBL" id="MEY8244907.1"/>
    </source>
</evidence>